<name>A0A183IGE6_9BILA</name>
<gene>
    <name evidence="2" type="ORF">SBAD_LOCUS2690</name>
</gene>
<evidence type="ECO:0000313" key="2">
    <source>
        <dbReference type="EMBL" id="VDO98607.1"/>
    </source>
</evidence>
<organism evidence="4">
    <name type="scientific">Soboliphyme baturini</name>
    <dbReference type="NCBI Taxonomy" id="241478"/>
    <lineage>
        <taxon>Eukaryota</taxon>
        <taxon>Metazoa</taxon>
        <taxon>Ecdysozoa</taxon>
        <taxon>Nematoda</taxon>
        <taxon>Enoplea</taxon>
        <taxon>Dorylaimia</taxon>
        <taxon>Dioctophymatida</taxon>
        <taxon>Dioctophymatoidea</taxon>
        <taxon>Soboliphymatidae</taxon>
        <taxon>Soboliphyme</taxon>
    </lineage>
</organism>
<keyword evidence="3" id="KW-1185">Reference proteome</keyword>
<feature type="region of interest" description="Disordered" evidence="1">
    <location>
        <begin position="59"/>
        <end position="83"/>
    </location>
</feature>
<dbReference type="Proteomes" id="UP000270296">
    <property type="component" value="Unassembled WGS sequence"/>
</dbReference>
<protein>
    <submittedName>
        <fullName evidence="2 4">Uncharacterized protein</fullName>
    </submittedName>
</protein>
<feature type="region of interest" description="Disordered" evidence="1">
    <location>
        <begin position="1"/>
        <end position="45"/>
    </location>
</feature>
<evidence type="ECO:0000313" key="3">
    <source>
        <dbReference type="Proteomes" id="UP000270296"/>
    </source>
</evidence>
<reference evidence="4" key="1">
    <citation type="submission" date="2016-06" db="UniProtKB">
        <authorList>
            <consortium name="WormBaseParasite"/>
        </authorList>
    </citation>
    <scope>IDENTIFICATION</scope>
</reference>
<accession>A0A183IGE6</accession>
<dbReference type="WBParaSite" id="SBAD_0000282001-mRNA-1">
    <property type="protein sequence ID" value="SBAD_0000282001-mRNA-1"/>
    <property type="gene ID" value="SBAD_0000282001"/>
</dbReference>
<proteinExistence type="predicted"/>
<evidence type="ECO:0000313" key="4">
    <source>
        <dbReference type="WBParaSite" id="SBAD_0000282001-mRNA-1"/>
    </source>
</evidence>
<evidence type="ECO:0000256" key="1">
    <source>
        <dbReference type="SAM" id="MobiDB-lite"/>
    </source>
</evidence>
<dbReference type="AlphaFoldDB" id="A0A183IGE6"/>
<reference evidence="2 3" key="2">
    <citation type="submission" date="2018-11" db="EMBL/GenBank/DDBJ databases">
        <authorList>
            <consortium name="Pathogen Informatics"/>
        </authorList>
    </citation>
    <scope>NUCLEOTIDE SEQUENCE [LARGE SCALE GENOMIC DNA]</scope>
</reference>
<dbReference type="EMBL" id="UZAM01007356">
    <property type="protein sequence ID" value="VDO98607.1"/>
    <property type="molecule type" value="Genomic_DNA"/>
</dbReference>
<sequence>MDDCCPRAPINSRRLRRKRGDSRWPGDGDYGEGESSAESEGPTAWAGWLADWQVDGWAGWLAGDHPPHPTCQLPRFRSFRSSS</sequence>